<protein>
    <submittedName>
        <fullName evidence="1">Uncharacterized protein</fullName>
    </submittedName>
</protein>
<proteinExistence type="predicted"/>
<dbReference type="RefSeq" id="WP_141134055.1">
    <property type="nucleotide sequence ID" value="NZ_FZPA01000020.1"/>
</dbReference>
<sequence>MLKDLPRVSSARAAQIVDVGYEGFRSYLKRGLLGRVGMLPGFHRAGADTHDDPMPRSGWMSFGFADLCLMRIAKLLMDAGFTFASANGIVSQHAIWSRMAHDDAPVERFLLIWPPYGDHIIFDPGDLHHLPKRLEEAGAQGVYTLLNLGDVERYVAERLEHDI</sequence>
<keyword evidence="2" id="KW-1185">Reference proteome</keyword>
<name>A0A239L8F2_9SPHN</name>
<reference evidence="1 2" key="1">
    <citation type="submission" date="2017-06" db="EMBL/GenBank/DDBJ databases">
        <authorList>
            <person name="Kim H.J."/>
            <person name="Triplett B.A."/>
        </authorList>
    </citation>
    <scope>NUCLEOTIDE SEQUENCE [LARGE SCALE GENOMIC DNA]</scope>
    <source>
        <strain evidence="1 2">DS15</strain>
    </source>
</reference>
<accession>A0A239L8F2</accession>
<dbReference type="EMBL" id="FZPA01000020">
    <property type="protein sequence ID" value="SNT26178.1"/>
    <property type="molecule type" value="Genomic_DNA"/>
</dbReference>
<evidence type="ECO:0000313" key="2">
    <source>
        <dbReference type="Proteomes" id="UP000198339"/>
    </source>
</evidence>
<organism evidence="1 2">
    <name type="scientific">Sphingopyxis indica</name>
    <dbReference type="NCBI Taxonomy" id="436663"/>
    <lineage>
        <taxon>Bacteria</taxon>
        <taxon>Pseudomonadati</taxon>
        <taxon>Pseudomonadota</taxon>
        <taxon>Alphaproteobacteria</taxon>
        <taxon>Sphingomonadales</taxon>
        <taxon>Sphingomonadaceae</taxon>
        <taxon>Sphingopyxis</taxon>
    </lineage>
</organism>
<dbReference type="AlphaFoldDB" id="A0A239L8F2"/>
<gene>
    <name evidence="1" type="ORF">SAMN06295955_1207</name>
</gene>
<evidence type="ECO:0000313" key="1">
    <source>
        <dbReference type="EMBL" id="SNT26178.1"/>
    </source>
</evidence>
<dbReference type="Proteomes" id="UP000198339">
    <property type="component" value="Unassembled WGS sequence"/>
</dbReference>
<dbReference type="OrthoDB" id="8421898at2"/>